<dbReference type="GO" id="GO:0030145">
    <property type="term" value="F:manganese ion binding"/>
    <property type="evidence" value="ECO:0007669"/>
    <property type="project" value="InterPro"/>
</dbReference>
<feature type="compositionally biased region" description="Basic and acidic residues" evidence="11">
    <location>
        <begin position="168"/>
        <end position="182"/>
    </location>
</feature>
<dbReference type="PROSITE" id="PS00018">
    <property type="entry name" value="EF_HAND_1"/>
    <property type="match status" value="2"/>
</dbReference>
<feature type="domain" description="EF-hand" evidence="12">
    <location>
        <begin position="693"/>
        <end position="728"/>
    </location>
</feature>
<dbReference type="InterPro" id="IPR051134">
    <property type="entry name" value="PPP_phosphatase"/>
</dbReference>
<comment type="cofactor">
    <cofactor evidence="1">
        <name>Mn(2+)</name>
        <dbReference type="ChEBI" id="CHEBI:29035"/>
    </cofactor>
</comment>
<name>A0A1B0G902_GLOMM</name>
<dbReference type="InterPro" id="IPR029052">
    <property type="entry name" value="Metallo-depent_PP-like"/>
</dbReference>
<dbReference type="Proteomes" id="UP000092444">
    <property type="component" value="Unassembled WGS sequence"/>
</dbReference>
<dbReference type="InterPro" id="IPR012008">
    <property type="entry name" value="Ser/Thr-Pase_EF-hand_contain"/>
</dbReference>
<protein>
    <recommendedName>
        <fullName evidence="10">Serine/threonine-protein phosphatase</fullName>
        <ecNumber evidence="10">3.1.3.16</ecNumber>
    </recommendedName>
</protein>
<dbReference type="SMART" id="SM00054">
    <property type="entry name" value="EFh"/>
    <property type="match status" value="3"/>
</dbReference>
<dbReference type="Pfam" id="PF13499">
    <property type="entry name" value="EF-hand_7"/>
    <property type="match status" value="1"/>
</dbReference>
<dbReference type="InterPro" id="IPR011992">
    <property type="entry name" value="EF-hand-dom_pair"/>
</dbReference>
<evidence type="ECO:0000256" key="1">
    <source>
        <dbReference type="ARBA" id="ARBA00001936"/>
    </source>
</evidence>
<keyword evidence="5 10" id="KW-0378">Hydrolase</keyword>
<evidence type="ECO:0000256" key="10">
    <source>
        <dbReference type="RuleBase" id="RU004273"/>
    </source>
</evidence>
<dbReference type="EMBL" id="CCAG010002955">
    <property type="status" value="NOT_ANNOTATED_CDS"/>
    <property type="molecule type" value="Genomic_DNA"/>
</dbReference>
<dbReference type="GO" id="GO:0005506">
    <property type="term" value="F:iron ion binding"/>
    <property type="evidence" value="ECO:0007669"/>
    <property type="project" value="InterPro"/>
</dbReference>
<evidence type="ECO:0000256" key="7">
    <source>
        <dbReference type="ARBA" id="ARBA00023211"/>
    </source>
</evidence>
<dbReference type="PANTHER" id="PTHR45668">
    <property type="entry name" value="SERINE/THREONINE-PROTEIN PHOSPHATASE 5-RELATED"/>
    <property type="match status" value="1"/>
</dbReference>
<dbReference type="InterPro" id="IPR006186">
    <property type="entry name" value="Ser/Thr-sp_prot-phosphatase"/>
</dbReference>
<dbReference type="EC" id="3.1.3.16" evidence="10"/>
<evidence type="ECO:0000256" key="5">
    <source>
        <dbReference type="ARBA" id="ARBA00022801"/>
    </source>
</evidence>
<dbReference type="InterPro" id="IPR002048">
    <property type="entry name" value="EF_hand_dom"/>
</dbReference>
<evidence type="ECO:0000313" key="13">
    <source>
        <dbReference type="EnsemblMetazoa" id="GMOY009789-PA"/>
    </source>
</evidence>
<dbReference type="Gene3D" id="3.60.21.10">
    <property type="match status" value="1"/>
</dbReference>
<reference evidence="13" key="1">
    <citation type="submission" date="2020-05" db="UniProtKB">
        <authorList>
            <consortium name="EnsemblMetazoa"/>
        </authorList>
    </citation>
    <scope>IDENTIFICATION</scope>
    <source>
        <strain evidence="13">Yale</strain>
    </source>
</reference>
<dbReference type="EnsemblMetazoa" id="GMOY009789-RA">
    <property type="protein sequence ID" value="GMOY009789-PA"/>
    <property type="gene ID" value="GMOY009789"/>
</dbReference>
<dbReference type="AlphaFoldDB" id="A0A1B0G902"/>
<dbReference type="GO" id="GO:0004722">
    <property type="term" value="F:protein serine/threonine phosphatase activity"/>
    <property type="evidence" value="ECO:0007669"/>
    <property type="project" value="UniProtKB-EC"/>
</dbReference>
<evidence type="ECO:0000256" key="2">
    <source>
        <dbReference type="ARBA" id="ARBA00008294"/>
    </source>
</evidence>
<evidence type="ECO:0000259" key="12">
    <source>
        <dbReference type="PROSITE" id="PS50222"/>
    </source>
</evidence>
<dbReference type="PRINTS" id="PR00114">
    <property type="entry name" value="STPHPHTASE"/>
</dbReference>
<evidence type="ECO:0000313" key="14">
    <source>
        <dbReference type="Proteomes" id="UP000092444"/>
    </source>
</evidence>
<comment type="catalytic activity">
    <reaction evidence="8">
        <text>O-phospho-L-seryl-[protein] + H2O = L-seryl-[protein] + phosphate</text>
        <dbReference type="Rhea" id="RHEA:20629"/>
        <dbReference type="Rhea" id="RHEA-COMP:9863"/>
        <dbReference type="Rhea" id="RHEA-COMP:11604"/>
        <dbReference type="ChEBI" id="CHEBI:15377"/>
        <dbReference type="ChEBI" id="CHEBI:29999"/>
        <dbReference type="ChEBI" id="CHEBI:43474"/>
        <dbReference type="ChEBI" id="CHEBI:83421"/>
        <dbReference type="EC" id="3.1.3.16"/>
    </reaction>
</comment>
<dbReference type="Pfam" id="PF00149">
    <property type="entry name" value="Metallophos"/>
    <property type="match status" value="1"/>
</dbReference>
<keyword evidence="6" id="KW-0106">Calcium</keyword>
<dbReference type="InterPro" id="IPR018247">
    <property type="entry name" value="EF_Hand_1_Ca_BS"/>
</dbReference>
<comment type="similarity">
    <text evidence="2 10">Belongs to the PPP phosphatase family.</text>
</comment>
<feature type="region of interest" description="Disordered" evidence="11">
    <location>
        <begin position="154"/>
        <end position="190"/>
    </location>
</feature>
<dbReference type="PIRSF" id="PIRSF000912">
    <property type="entry name" value="PPEF"/>
    <property type="match status" value="1"/>
</dbReference>
<dbReference type="SMART" id="SM00156">
    <property type="entry name" value="PP2Ac"/>
    <property type="match status" value="1"/>
</dbReference>
<dbReference type="STRING" id="37546.A0A1B0G902"/>
<proteinExistence type="inferred from homology"/>
<organism evidence="13 14">
    <name type="scientific">Glossina morsitans morsitans</name>
    <name type="common">Savannah tsetse fly</name>
    <dbReference type="NCBI Taxonomy" id="37546"/>
    <lineage>
        <taxon>Eukaryota</taxon>
        <taxon>Metazoa</taxon>
        <taxon>Ecdysozoa</taxon>
        <taxon>Arthropoda</taxon>
        <taxon>Hexapoda</taxon>
        <taxon>Insecta</taxon>
        <taxon>Pterygota</taxon>
        <taxon>Neoptera</taxon>
        <taxon>Endopterygota</taxon>
        <taxon>Diptera</taxon>
        <taxon>Brachycera</taxon>
        <taxon>Muscomorpha</taxon>
        <taxon>Hippoboscoidea</taxon>
        <taxon>Glossinidae</taxon>
        <taxon>Glossina</taxon>
    </lineage>
</organism>
<dbReference type="EMBL" id="CCAG010002956">
    <property type="status" value="NOT_ANNOTATED_CDS"/>
    <property type="molecule type" value="Genomic_DNA"/>
</dbReference>
<evidence type="ECO:0000256" key="9">
    <source>
        <dbReference type="ARBA" id="ARBA00048336"/>
    </source>
</evidence>
<dbReference type="PANTHER" id="PTHR45668:SF3">
    <property type="entry name" value="SERINE_THREONINE-PROTEIN PHOSPHATASE RDGC"/>
    <property type="match status" value="1"/>
</dbReference>
<dbReference type="InterPro" id="IPR004843">
    <property type="entry name" value="Calcineurin-like_PHP"/>
</dbReference>
<dbReference type="GO" id="GO:0005509">
    <property type="term" value="F:calcium ion binding"/>
    <property type="evidence" value="ECO:0007669"/>
    <property type="project" value="InterPro"/>
</dbReference>
<keyword evidence="3" id="KW-0479">Metal-binding</keyword>
<dbReference type="VEuPathDB" id="VectorBase:GMOY009789"/>
<keyword evidence="4" id="KW-0677">Repeat</keyword>
<sequence length="793" mass="89989">MLRNCVCFGQRSQNKRRSSSFDTSSSCRSSEIERSGKAAATRATVAATVENHSNTMANGGMASSLLQLFQKKGWYRHWRKPTRGITMSKTEITIKAAILIQRWYRRHQARMEIKRRYTWEIFTSLEYAGEQDQVELYNFFNALLTHIPSAAAEASGERRSSIPSPVRVSEDSQYKEEYDKSGNRYGGPEITSPITGKDVDALIEAFRRKKSSHLHPKYVALILREAASRLRNLPNLHNASTAISKQITICGDLHGKLDDLLVIFYKNGLPSPENPYIFNGDFVDRGKKGLEVFLVLLACYLAFPHSVYLNRGNHEDSVMNARYGFIREVEAKYQNNSERILKLIDEVYRWLPLGSVIDDRVLVVHGGISDQTDLNIIKKLDRSKYISILRPPVEGRASLEEDTKIEWQQVFDMMWSDPQHIDGCVPNVLRGAGTYFGPDVTSQFLKKHKLQLLVRSHECKVDGYEFNHNDLLVTIFSASNYYAIGSNRGAYMKLNFKLEPHFVQFISAASKTRELSIRQRVGIVETSALRGLGARLRAKRLDLELEFQKHDPHNTGIITISEWCEAMEKATHLGLSWRLLRPRLAPSSPNQAESEVNYLVTLQLLDTDTMVGRMKTEHFFILFQKYNFFSKIYLIIKIKAEEMETSVADSLYKNVSSLEAIFHIIDADHSGFISLSEFTAAIDLLEQHLPGVNQREHLLRMCRLMDLNNDGAVDLNEFLEAFRLAEQARNKKGPIGTVTDRRIGGEDIENLSPNISLKASSATAAAIADELQEMVFNDVENDIDPSDCETQNG</sequence>
<dbReference type="SUPFAM" id="SSF56300">
    <property type="entry name" value="Metallo-dependent phosphatases"/>
    <property type="match status" value="1"/>
</dbReference>
<dbReference type="PROSITE" id="PS50096">
    <property type="entry name" value="IQ"/>
    <property type="match status" value="1"/>
</dbReference>
<dbReference type="PROSITE" id="PS00125">
    <property type="entry name" value="SER_THR_PHOSPHATASE"/>
    <property type="match status" value="1"/>
</dbReference>
<accession>A0A1B0G902</accession>
<evidence type="ECO:0000256" key="3">
    <source>
        <dbReference type="ARBA" id="ARBA00022723"/>
    </source>
</evidence>
<dbReference type="Gene3D" id="1.10.238.10">
    <property type="entry name" value="EF-hand"/>
    <property type="match status" value="1"/>
</dbReference>
<dbReference type="PhylomeDB" id="A0A1B0G902"/>
<evidence type="ECO:0000256" key="11">
    <source>
        <dbReference type="SAM" id="MobiDB-lite"/>
    </source>
</evidence>
<dbReference type="PROSITE" id="PS50222">
    <property type="entry name" value="EF_HAND_2"/>
    <property type="match status" value="2"/>
</dbReference>
<dbReference type="CDD" id="cd23767">
    <property type="entry name" value="IQCD"/>
    <property type="match status" value="1"/>
</dbReference>
<dbReference type="SUPFAM" id="SSF47473">
    <property type="entry name" value="EF-hand"/>
    <property type="match status" value="1"/>
</dbReference>
<dbReference type="EMBL" id="CCAG010002954">
    <property type="status" value="NOT_ANNOTATED_CDS"/>
    <property type="molecule type" value="Genomic_DNA"/>
</dbReference>
<feature type="domain" description="EF-hand" evidence="12">
    <location>
        <begin position="653"/>
        <end position="688"/>
    </location>
</feature>
<keyword evidence="7" id="KW-0464">Manganese</keyword>
<evidence type="ECO:0000256" key="4">
    <source>
        <dbReference type="ARBA" id="ARBA00022737"/>
    </source>
</evidence>
<dbReference type="CDD" id="cd00051">
    <property type="entry name" value="EFh"/>
    <property type="match status" value="1"/>
</dbReference>
<evidence type="ECO:0000256" key="8">
    <source>
        <dbReference type="ARBA" id="ARBA00047761"/>
    </source>
</evidence>
<evidence type="ECO:0000256" key="6">
    <source>
        <dbReference type="ARBA" id="ARBA00022837"/>
    </source>
</evidence>
<keyword evidence="14" id="KW-1185">Reference proteome</keyword>
<comment type="catalytic activity">
    <reaction evidence="9 10">
        <text>O-phospho-L-threonyl-[protein] + H2O = L-threonyl-[protein] + phosphate</text>
        <dbReference type="Rhea" id="RHEA:47004"/>
        <dbReference type="Rhea" id="RHEA-COMP:11060"/>
        <dbReference type="Rhea" id="RHEA-COMP:11605"/>
        <dbReference type="ChEBI" id="CHEBI:15377"/>
        <dbReference type="ChEBI" id="CHEBI:30013"/>
        <dbReference type="ChEBI" id="CHEBI:43474"/>
        <dbReference type="ChEBI" id="CHEBI:61977"/>
        <dbReference type="EC" id="3.1.3.16"/>
    </reaction>
</comment>
<dbReference type="GO" id="GO:0050906">
    <property type="term" value="P:detection of stimulus involved in sensory perception"/>
    <property type="evidence" value="ECO:0007669"/>
    <property type="project" value="InterPro"/>
</dbReference>